<dbReference type="PANTHER" id="PTHR23542">
    <property type="match status" value="1"/>
</dbReference>
<feature type="transmembrane region" description="Helical" evidence="1">
    <location>
        <begin position="21"/>
        <end position="38"/>
    </location>
</feature>
<evidence type="ECO:0000313" key="3">
    <source>
        <dbReference type="Proteomes" id="UP000475532"/>
    </source>
</evidence>
<keyword evidence="1" id="KW-0472">Membrane</keyword>
<gene>
    <name evidence="2" type="ORF">G3I70_44875</name>
</gene>
<keyword evidence="1" id="KW-0812">Transmembrane</keyword>
<protein>
    <submittedName>
        <fullName evidence="2">MFS transporter</fullName>
    </submittedName>
</protein>
<name>A0A6L9QWY1_9ACTN</name>
<dbReference type="Proteomes" id="UP000475532">
    <property type="component" value="Unassembled WGS sequence"/>
</dbReference>
<dbReference type="AlphaFoldDB" id="A0A6L9QWY1"/>
<dbReference type="EMBL" id="JAAGLI010001208">
    <property type="protein sequence ID" value="NEA29588.1"/>
    <property type="molecule type" value="Genomic_DNA"/>
</dbReference>
<evidence type="ECO:0000313" key="2">
    <source>
        <dbReference type="EMBL" id="NEA29588.1"/>
    </source>
</evidence>
<feature type="transmembrane region" description="Helical" evidence="1">
    <location>
        <begin position="44"/>
        <end position="66"/>
    </location>
</feature>
<keyword evidence="1" id="KW-1133">Transmembrane helix</keyword>
<dbReference type="SUPFAM" id="SSF103473">
    <property type="entry name" value="MFS general substrate transporter"/>
    <property type="match status" value="1"/>
</dbReference>
<proteinExistence type="predicted"/>
<dbReference type="PANTHER" id="PTHR23542:SF1">
    <property type="entry name" value="MAJOR FACILITATOR SUPERFAMILY (MFS) PROFILE DOMAIN-CONTAINING PROTEIN"/>
    <property type="match status" value="1"/>
</dbReference>
<evidence type="ECO:0000256" key="1">
    <source>
        <dbReference type="SAM" id="Phobius"/>
    </source>
</evidence>
<organism evidence="2 3">
    <name type="scientific">Actinomadura bangladeshensis</name>
    <dbReference type="NCBI Taxonomy" id="453573"/>
    <lineage>
        <taxon>Bacteria</taxon>
        <taxon>Bacillati</taxon>
        <taxon>Actinomycetota</taxon>
        <taxon>Actinomycetes</taxon>
        <taxon>Streptosporangiales</taxon>
        <taxon>Thermomonosporaceae</taxon>
        <taxon>Actinomadura</taxon>
    </lineage>
</organism>
<comment type="caution">
    <text evidence="2">The sequence shown here is derived from an EMBL/GenBank/DDBJ whole genome shotgun (WGS) entry which is preliminary data.</text>
</comment>
<sequence>MRGYVVFLRRPHAARLLGGTLLGRLPNGMGMLAVVLHVRAGDGGYPLAGTLAAILGLATAAGQPVLGRVMDRYGQPPV</sequence>
<dbReference type="InterPro" id="IPR036259">
    <property type="entry name" value="MFS_trans_sf"/>
</dbReference>
<feature type="non-terminal residue" evidence="2">
    <location>
        <position position="78"/>
    </location>
</feature>
<reference evidence="2 3" key="1">
    <citation type="submission" date="2020-01" db="EMBL/GenBank/DDBJ databases">
        <title>Insect and environment-associated Actinomycetes.</title>
        <authorList>
            <person name="Currrie C."/>
            <person name="Chevrette M."/>
            <person name="Carlson C."/>
            <person name="Stubbendieck R."/>
            <person name="Wendt-Pienkowski E."/>
        </authorList>
    </citation>
    <scope>NUCLEOTIDE SEQUENCE [LARGE SCALE GENOMIC DNA]</scope>
    <source>
        <strain evidence="2 3">SID10258</strain>
    </source>
</reference>
<accession>A0A6L9QWY1</accession>